<dbReference type="EC" id="3.5.1.28" evidence="2"/>
<dbReference type="GO" id="GO:0008745">
    <property type="term" value="F:N-acetylmuramoyl-L-alanine amidase activity"/>
    <property type="evidence" value="ECO:0007669"/>
    <property type="project" value="UniProtKB-EC"/>
</dbReference>
<dbReference type="Proteomes" id="UP000244817">
    <property type="component" value="Unassembled WGS sequence"/>
</dbReference>
<dbReference type="PANTHER" id="PTHR30417:SF1">
    <property type="entry name" value="N-ACETYLMURAMOYL-L-ALANINE AMIDASE AMID"/>
    <property type="match status" value="1"/>
</dbReference>
<dbReference type="GO" id="GO:0009253">
    <property type="term" value="P:peptidoglycan catabolic process"/>
    <property type="evidence" value="ECO:0007669"/>
    <property type="project" value="InterPro"/>
</dbReference>
<evidence type="ECO:0000256" key="4">
    <source>
        <dbReference type="ARBA" id="ARBA00023316"/>
    </source>
</evidence>
<evidence type="ECO:0000256" key="2">
    <source>
        <dbReference type="ARBA" id="ARBA00011901"/>
    </source>
</evidence>
<keyword evidence="4" id="KW-0961">Cell wall biogenesis/degradation</keyword>
<comment type="catalytic activity">
    <reaction evidence="1">
        <text>Hydrolyzes the link between N-acetylmuramoyl residues and L-amino acid residues in certain cell-wall glycopeptides.</text>
        <dbReference type="EC" id="3.5.1.28"/>
    </reaction>
</comment>
<organism evidence="6 7">
    <name type="scientific">Thalassorhabdomicrobium marinisediminis</name>
    <dbReference type="NCBI Taxonomy" id="2170577"/>
    <lineage>
        <taxon>Bacteria</taxon>
        <taxon>Pseudomonadati</taxon>
        <taxon>Pseudomonadota</taxon>
        <taxon>Alphaproteobacteria</taxon>
        <taxon>Rhodobacterales</taxon>
        <taxon>Paracoccaceae</taxon>
        <taxon>Thalassorhabdomicrobium</taxon>
    </lineage>
</organism>
<protein>
    <recommendedName>
        <fullName evidence="2">N-acetylmuramoyl-L-alanine amidase</fullName>
        <ecNumber evidence="2">3.5.1.28</ecNumber>
    </recommendedName>
</protein>
<comment type="caution">
    <text evidence="6">The sequence shown here is derived from an EMBL/GenBank/DDBJ whole genome shotgun (WGS) entry which is preliminary data.</text>
</comment>
<evidence type="ECO:0000256" key="1">
    <source>
        <dbReference type="ARBA" id="ARBA00001561"/>
    </source>
</evidence>
<dbReference type="GO" id="GO:0009254">
    <property type="term" value="P:peptidoglycan turnover"/>
    <property type="evidence" value="ECO:0007669"/>
    <property type="project" value="TreeGrafter"/>
</dbReference>
<dbReference type="AlphaFoldDB" id="A0A2T7FXK4"/>
<dbReference type="CDD" id="cd06583">
    <property type="entry name" value="PGRP"/>
    <property type="match status" value="1"/>
</dbReference>
<keyword evidence="7" id="KW-1185">Reference proteome</keyword>
<dbReference type="EMBL" id="QCYG01000004">
    <property type="protein sequence ID" value="PVA06858.1"/>
    <property type="molecule type" value="Genomic_DNA"/>
</dbReference>
<dbReference type="GO" id="GO:0019867">
    <property type="term" value="C:outer membrane"/>
    <property type="evidence" value="ECO:0007669"/>
    <property type="project" value="TreeGrafter"/>
</dbReference>
<proteinExistence type="predicted"/>
<dbReference type="InterPro" id="IPR051206">
    <property type="entry name" value="NAMLAA_amidase_2"/>
</dbReference>
<dbReference type="SUPFAM" id="SSF55846">
    <property type="entry name" value="N-acetylmuramoyl-L-alanine amidase-like"/>
    <property type="match status" value="1"/>
</dbReference>
<dbReference type="GO" id="GO:0071555">
    <property type="term" value="P:cell wall organization"/>
    <property type="evidence" value="ECO:0007669"/>
    <property type="project" value="UniProtKB-KW"/>
</dbReference>
<name>A0A2T7FXK4_9RHOB</name>
<keyword evidence="3" id="KW-0378">Hydrolase</keyword>
<sequence>MHRSPNCGARRNGATPDIIVLHYTAMPDWTAARDWLCNEDAEVSAHYLISPQGEVVQLVDEDKRAWHAGAGAWGGVEDVNSRSIGIELSNDGASPFSAPLMDALETLLPDIMARWSVPPERVIGHSDLAPGRKVDPGPRFDWARLARGGMAIAVDPPDARTVDLPAFLSDLATAGYTASTDPDVLLPALRLRHRQGHEGPIDGWDCAIAAQLAARFPVALEARTS</sequence>
<dbReference type="OrthoDB" id="9794842at2"/>
<feature type="domain" description="N-acetylmuramoyl-L-alanine amidase" evidence="5">
    <location>
        <begin position="4"/>
        <end position="137"/>
    </location>
</feature>
<gene>
    <name evidence="6" type="ORF">DC363_06795</name>
</gene>
<dbReference type="RefSeq" id="WP_108640386.1">
    <property type="nucleotide sequence ID" value="NZ_QCYG01000004.1"/>
</dbReference>
<dbReference type="Gene3D" id="3.40.80.10">
    <property type="entry name" value="Peptidoglycan recognition protein-like"/>
    <property type="match status" value="1"/>
</dbReference>
<dbReference type="InterPro" id="IPR002502">
    <property type="entry name" value="Amidase_domain"/>
</dbReference>
<reference evidence="6 7" key="1">
    <citation type="submission" date="2018-04" db="EMBL/GenBank/DDBJ databases">
        <title>Pelagivirga bohaiensis gen. nov., sp. nov., a bacterium isolated from the Bohai Sea.</title>
        <authorList>
            <person name="Ji X."/>
        </authorList>
    </citation>
    <scope>NUCLEOTIDE SEQUENCE [LARGE SCALE GENOMIC DNA]</scope>
    <source>
        <strain evidence="6 7">BH-SD16</strain>
    </source>
</reference>
<accession>A0A2T7FXK4</accession>
<evidence type="ECO:0000313" key="6">
    <source>
        <dbReference type="EMBL" id="PVA06858.1"/>
    </source>
</evidence>
<evidence type="ECO:0000256" key="3">
    <source>
        <dbReference type="ARBA" id="ARBA00022801"/>
    </source>
</evidence>
<evidence type="ECO:0000259" key="5">
    <source>
        <dbReference type="SMART" id="SM00644"/>
    </source>
</evidence>
<dbReference type="Pfam" id="PF01510">
    <property type="entry name" value="Amidase_2"/>
    <property type="match status" value="1"/>
</dbReference>
<dbReference type="InterPro" id="IPR036505">
    <property type="entry name" value="Amidase/PGRP_sf"/>
</dbReference>
<dbReference type="PANTHER" id="PTHR30417">
    <property type="entry name" value="N-ACETYLMURAMOYL-L-ALANINE AMIDASE AMID"/>
    <property type="match status" value="1"/>
</dbReference>
<evidence type="ECO:0000313" key="7">
    <source>
        <dbReference type="Proteomes" id="UP000244817"/>
    </source>
</evidence>
<dbReference type="SMART" id="SM00644">
    <property type="entry name" value="Ami_2"/>
    <property type="match status" value="1"/>
</dbReference>